<comment type="caution">
    <text evidence="2">The sequence shown here is derived from an EMBL/GenBank/DDBJ whole genome shotgun (WGS) entry which is preliminary data.</text>
</comment>
<proteinExistence type="predicted"/>
<keyword evidence="1" id="KW-1133">Transmembrane helix</keyword>
<gene>
    <name evidence="2" type="ORF">Tco_1094571</name>
</gene>
<keyword evidence="3" id="KW-1185">Reference proteome</keyword>
<organism evidence="2 3">
    <name type="scientific">Tanacetum coccineum</name>
    <dbReference type="NCBI Taxonomy" id="301880"/>
    <lineage>
        <taxon>Eukaryota</taxon>
        <taxon>Viridiplantae</taxon>
        <taxon>Streptophyta</taxon>
        <taxon>Embryophyta</taxon>
        <taxon>Tracheophyta</taxon>
        <taxon>Spermatophyta</taxon>
        <taxon>Magnoliopsida</taxon>
        <taxon>eudicotyledons</taxon>
        <taxon>Gunneridae</taxon>
        <taxon>Pentapetalae</taxon>
        <taxon>asterids</taxon>
        <taxon>campanulids</taxon>
        <taxon>Asterales</taxon>
        <taxon>Asteraceae</taxon>
        <taxon>Asteroideae</taxon>
        <taxon>Anthemideae</taxon>
        <taxon>Anthemidinae</taxon>
        <taxon>Tanacetum</taxon>
    </lineage>
</organism>
<evidence type="ECO:0000256" key="1">
    <source>
        <dbReference type="SAM" id="Phobius"/>
    </source>
</evidence>
<evidence type="ECO:0000313" key="2">
    <source>
        <dbReference type="EMBL" id="GJT99053.1"/>
    </source>
</evidence>
<name>A0ABQ5IIA3_9ASTR</name>
<dbReference type="EMBL" id="BQNB010020732">
    <property type="protein sequence ID" value="GJT99053.1"/>
    <property type="molecule type" value="Genomic_DNA"/>
</dbReference>
<keyword evidence="1" id="KW-0812">Transmembrane</keyword>
<feature type="transmembrane region" description="Helical" evidence="1">
    <location>
        <begin position="384"/>
        <end position="406"/>
    </location>
</feature>
<sequence>MKSAKICPLTDVLGMYCMSYSPSSILHSAAFLRALVLTGAGNKVHWFNNQLLPLWTSHYPSVFNSYPQECALLYFEGRPHILLSFCQFAFGMLCLPDAVIMKSLVKKSKKDAILILKMKTFEESNKTSTIRRIQQGRYFVSAPARHKNAFLSIPYPAKIWTTIPTTVWEEYIRLRKKKLKASKVYNWETASKILKATPPMNLRTLLKSNDFKNRQKSTPCLTSARHSNAPSTLFLLKHSKWRTIRSKQSGKFPLIIKSLVKKKQKGAILELKRRHLKKVPKQQQYAVSNKEDTAYLRQLITRTRSYQFPIRRKIKPITVVSTYLDTAYPEIFRHYKYWTQKRSSVCKNILFTYYTSEDEFPRPRRAAKVWKLVQYGVSKELDTAYWAFLGVGTTFDIFQNIIFLFLNTMYRIFWIRLIDFIPFVIFGGCRHGYAVSS</sequence>
<protein>
    <submittedName>
        <fullName evidence="2">Uncharacterized protein</fullName>
    </submittedName>
</protein>
<reference evidence="2" key="1">
    <citation type="journal article" date="2022" name="Int. J. Mol. Sci.">
        <title>Draft Genome of Tanacetum Coccineum: Genomic Comparison of Closely Related Tanacetum-Family Plants.</title>
        <authorList>
            <person name="Yamashiro T."/>
            <person name="Shiraishi A."/>
            <person name="Nakayama K."/>
            <person name="Satake H."/>
        </authorList>
    </citation>
    <scope>NUCLEOTIDE SEQUENCE</scope>
</reference>
<evidence type="ECO:0000313" key="3">
    <source>
        <dbReference type="Proteomes" id="UP001151760"/>
    </source>
</evidence>
<accession>A0ABQ5IIA3</accession>
<feature type="transmembrane region" description="Helical" evidence="1">
    <location>
        <begin position="413"/>
        <end position="433"/>
    </location>
</feature>
<dbReference type="Proteomes" id="UP001151760">
    <property type="component" value="Unassembled WGS sequence"/>
</dbReference>
<keyword evidence="1" id="KW-0472">Membrane</keyword>
<reference evidence="2" key="2">
    <citation type="submission" date="2022-01" db="EMBL/GenBank/DDBJ databases">
        <authorList>
            <person name="Yamashiro T."/>
            <person name="Shiraishi A."/>
            <person name="Satake H."/>
            <person name="Nakayama K."/>
        </authorList>
    </citation>
    <scope>NUCLEOTIDE SEQUENCE</scope>
</reference>